<organism evidence="5 6">
    <name type="scientific">Mangrovibacter plantisponsor</name>
    <dbReference type="NCBI Taxonomy" id="451513"/>
    <lineage>
        <taxon>Bacteria</taxon>
        <taxon>Pseudomonadati</taxon>
        <taxon>Pseudomonadota</taxon>
        <taxon>Gammaproteobacteria</taxon>
        <taxon>Enterobacterales</taxon>
        <taxon>Enterobacteriaceae</taxon>
        <taxon>Mangrovibacter</taxon>
    </lineage>
</organism>
<feature type="signal peptide" evidence="3">
    <location>
        <begin position="1"/>
        <end position="22"/>
    </location>
</feature>
<evidence type="ECO:0000313" key="6">
    <source>
        <dbReference type="Proteomes" id="UP000246744"/>
    </source>
</evidence>
<dbReference type="SUPFAM" id="SSF53850">
    <property type="entry name" value="Periplasmic binding protein-like II"/>
    <property type="match status" value="1"/>
</dbReference>
<dbReference type="InterPro" id="IPR001638">
    <property type="entry name" value="Solute-binding_3/MltF_N"/>
</dbReference>
<keyword evidence="2 3" id="KW-0732">Signal</keyword>
<dbReference type="OrthoDB" id="8611212at2"/>
<dbReference type="Gene3D" id="3.40.190.10">
    <property type="entry name" value="Periplasmic binding protein-like II"/>
    <property type="match status" value="2"/>
</dbReference>
<dbReference type="PANTHER" id="PTHR35936:SF17">
    <property type="entry name" value="ARGININE-BINDING EXTRACELLULAR PROTEIN ARTP"/>
    <property type="match status" value="1"/>
</dbReference>
<feature type="domain" description="Solute-binding protein family 3/N-terminal" evidence="4">
    <location>
        <begin position="30"/>
        <end position="259"/>
    </location>
</feature>
<keyword evidence="6" id="KW-1185">Reference proteome</keyword>
<reference evidence="5 6" key="1">
    <citation type="submission" date="2018-05" db="EMBL/GenBank/DDBJ databases">
        <title>Genomic Encyclopedia of Type Strains, Phase IV (KMG-IV): sequencing the most valuable type-strain genomes for metagenomic binning, comparative biology and taxonomic classification.</title>
        <authorList>
            <person name="Goeker M."/>
        </authorList>
    </citation>
    <scope>NUCLEOTIDE SEQUENCE [LARGE SCALE GENOMIC DNA]</scope>
    <source>
        <strain evidence="5 6">DSM 19579</strain>
    </source>
</reference>
<gene>
    <name evidence="5" type="ORF">DES37_12160</name>
</gene>
<evidence type="ECO:0000259" key="4">
    <source>
        <dbReference type="SMART" id="SM00062"/>
    </source>
</evidence>
<feature type="chain" id="PRO_5016375000" evidence="3">
    <location>
        <begin position="23"/>
        <end position="273"/>
    </location>
</feature>
<comment type="similarity">
    <text evidence="1">Belongs to the bacterial solute-binding protein 3 family.</text>
</comment>
<dbReference type="Pfam" id="PF00497">
    <property type="entry name" value="SBP_bac_3"/>
    <property type="match status" value="1"/>
</dbReference>
<comment type="caution">
    <text evidence="5">The sequence shown here is derived from an EMBL/GenBank/DDBJ whole genome shotgun (WGS) entry which is preliminary data.</text>
</comment>
<protein>
    <submittedName>
        <fullName evidence="5">Amino acid ABC transporter substrate-binding protein (PAAT family)</fullName>
    </submittedName>
</protein>
<evidence type="ECO:0000313" key="5">
    <source>
        <dbReference type="EMBL" id="PWW01324.1"/>
    </source>
</evidence>
<dbReference type="PANTHER" id="PTHR35936">
    <property type="entry name" value="MEMBRANE-BOUND LYTIC MUREIN TRANSGLYCOSYLASE F"/>
    <property type="match status" value="1"/>
</dbReference>
<dbReference type="CDD" id="cd13530">
    <property type="entry name" value="PBP2_peptides_like"/>
    <property type="match status" value="1"/>
</dbReference>
<evidence type="ECO:0000256" key="1">
    <source>
        <dbReference type="ARBA" id="ARBA00010333"/>
    </source>
</evidence>
<proteinExistence type="inferred from homology"/>
<dbReference type="Proteomes" id="UP000246744">
    <property type="component" value="Unassembled WGS sequence"/>
</dbReference>
<name>A0A317PR37_9ENTR</name>
<evidence type="ECO:0000256" key="2">
    <source>
        <dbReference type="ARBA" id="ARBA00022729"/>
    </source>
</evidence>
<evidence type="ECO:0000256" key="3">
    <source>
        <dbReference type="SAM" id="SignalP"/>
    </source>
</evidence>
<dbReference type="AlphaFoldDB" id="A0A317PR37"/>
<dbReference type="RefSeq" id="WP_110028052.1">
    <property type="nucleotide sequence ID" value="NZ_QGTS01000021.1"/>
</dbReference>
<sequence length="273" mass="29387">MKKVIALLGSATTILASLPALANGTLQPGNLTIGSDLTYPPYNFMNNNQPAGFDAEFMQLIGNDMHLKPKVKDTRFASLIMGLKSQKFDVIASTLYVTPERAQQVDFIPYMKTGGSLMVKQGSTWQPKQPQDLCGKKVGSIKGGAWIPKLQKVSADYCQVKGLGAIDVKEFPSSPETTQALLSGAIDVQYEDAAVAKATVEKTGNRLVISSDSVLYPVVVGLAVNKNNTALRDQLQKAFGDVVKNGEYATLLKKYNVQMPSAEEINKALAGTL</sequence>
<dbReference type="EMBL" id="QGTS01000021">
    <property type="protein sequence ID" value="PWW01324.1"/>
    <property type="molecule type" value="Genomic_DNA"/>
</dbReference>
<accession>A0A317PR37</accession>
<dbReference type="SMART" id="SM00062">
    <property type="entry name" value="PBPb"/>
    <property type="match status" value="1"/>
</dbReference>